<dbReference type="InterPro" id="IPR005123">
    <property type="entry name" value="Oxoglu/Fe-dep_dioxygenase_dom"/>
</dbReference>
<protein>
    <recommendedName>
        <fullName evidence="1">Fe2OG dioxygenase domain-containing protein</fullName>
    </recommendedName>
</protein>
<organism evidence="2 3">
    <name type="scientific">Basidiobolus meristosporus CBS 931.73</name>
    <dbReference type="NCBI Taxonomy" id="1314790"/>
    <lineage>
        <taxon>Eukaryota</taxon>
        <taxon>Fungi</taxon>
        <taxon>Fungi incertae sedis</taxon>
        <taxon>Zoopagomycota</taxon>
        <taxon>Entomophthoromycotina</taxon>
        <taxon>Basidiobolomycetes</taxon>
        <taxon>Basidiobolales</taxon>
        <taxon>Basidiobolaceae</taxon>
        <taxon>Basidiobolus</taxon>
    </lineage>
</organism>
<accession>A0A1Y1YIZ4</accession>
<dbReference type="InParanoid" id="A0A1Y1YIZ4"/>
<keyword evidence="3" id="KW-1185">Reference proteome</keyword>
<comment type="caution">
    <text evidence="2">The sequence shown here is derived from an EMBL/GenBank/DDBJ whole genome shotgun (WGS) entry which is preliminary data.</text>
</comment>
<dbReference type="PANTHER" id="PTHR12463">
    <property type="entry name" value="OXYGENASE-RELATED"/>
    <property type="match status" value="1"/>
</dbReference>
<reference evidence="2 3" key="1">
    <citation type="submission" date="2016-07" db="EMBL/GenBank/DDBJ databases">
        <title>Pervasive Adenine N6-methylation of Active Genes in Fungi.</title>
        <authorList>
            <consortium name="DOE Joint Genome Institute"/>
            <person name="Mondo S.J."/>
            <person name="Dannebaum R.O."/>
            <person name="Kuo R.C."/>
            <person name="Labutti K."/>
            <person name="Haridas S."/>
            <person name="Kuo A."/>
            <person name="Salamov A."/>
            <person name="Ahrendt S.R."/>
            <person name="Lipzen A."/>
            <person name="Sullivan W."/>
            <person name="Andreopoulos W.B."/>
            <person name="Clum A."/>
            <person name="Lindquist E."/>
            <person name="Daum C."/>
            <person name="Ramamoorthy G.K."/>
            <person name="Gryganskyi A."/>
            <person name="Culley D."/>
            <person name="Magnuson J.K."/>
            <person name="James T.Y."/>
            <person name="O'Malley M.A."/>
            <person name="Stajich J.E."/>
            <person name="Spatafora J.W."/>
            <person name="Visel A."/>
            <person name="Grigoriev I.V."/>
        </authorList>
    </citation>
    <scope>NUCLEOTIDE SEQUENCE [LARGE SCALE GENOMIC DNA]</scope>
    <source>
        <strain evidence="2 3">CBS 931.73</strain>
    </source>
</reference>
<evidence type="ECO:0000259" key="1">
    <source>
        <dbReference type="PROSITE" id="PS51471"/>
    </source>
</evidence>
<dbReference type="STRING" id="1314790.A0A1Y1YIZ4"/>
<dbReference type="GO" id="GO:0070988">
    <property type="term" value="P:demethylation"/>
    <property type="evidence" value="ECO:0007669"/>
    <property type="project" value="InterPro"/>
</dbReference>
<evidence type="ECO:0000313" key="2">
    <source>
        <dbReference type="EMBL" id="ORX97997.1"/>
    </source>
</evidence>
<dbReference type="PROSITE" id="PS51471">
    <property type="entry name" value="FE2OG_OXY"/>
    <property type="match status" value="1"/>
</dbReference>
<name>A0A1Y1YIZ4_9FUNG</name>
<dbReference type="AlphaFoldDB" id="A0A1Y1YIZ4"/>
<dbReference type="Gene3D" id="2.60.120.590">
    <property type="entry name" value="Alpha-ketoglutarate-dependent dioxygenase AlkB-like"/>
    <property type="match status" value="1"/>
</dbReference>
<dbReference type="PANTHER" id="PTHR12463:SF1">
    <property type="entry name" value="2-OXOGLUTARATE AND FE-DEPENDENT OXYGENASE FAMILY PROTEIN"/>
    <property type="match status" value="1"/>
</dbReference>
<sequence>MKEPCYVPTGIPGLLLIEDFITEEEEAELMAEVERGEWSGQGSGPNPEMKRRTQHYGYVFSYRYRRVMSKLGPLPEHVQVVVKRMLDLGVLALPPNSCIVNEYQPGQGIMPHIDAPTIFGPKIISLSLLSPCLMTFEQVKTREKHDVLLRPRSLVVMTEASRFDYKHSISKELVERFKKLTIERGRRVSLTFRTILSWDGKDSSPDPPTLDSPHKCS</sequence>
<dbReference type="GO" id="GO:0016491">
    <property type="term" value="F:oxidoreductase activity"/>
    <property type="evidence" value="ECO:0007669"/>
    <property type="project" value="TreeGrafter"/>
</dbReference>
<dbReference type="SUPFAM" id="SSF51197">
    <property type="entry name" value="Clavaminate synthase-like"/>
    <property type="match status" value="1"/>
</dbReference>
<feature type="domain" description="Fe2OG dioxygenase" evidence="1">
    <location>
        <begin position="94"/>
        <end position="196"/>
    </location>
</feature>
<evidence type="ECO:0000313" key="3">
    <source>
        <dbReference type="Proteomes" id="UP000193498"/>
    </source>
</evidence>
<dbReference type="EMBL" id="MCFE01000122">
    <property type="protein sequence ID" value="ORX97997.1"/>
    <property type="molecule type" value="Genomic_DNA"/>
</dbReference>
<dbReference type="OrthoDB" id="271595at2759"/>
<dbReference type="InterPro" id="IPR032857">
    <property type="entry name" value="ALKBH4"/>
</dbReference>
<gene>
    <name evidence="2" type="ORF">K493DRAFT_313852</name>
</gene>
<dbReference type="Proteomes" id="UP000193498">
    <property type="component" value="Unassembled WGS sequence"/>
</dbReference>
<proteinExistence type="predicted"/>
<dbReference type="InterPro" id="IPR027450">
    <property type="entry name" value="AlkB-like"/>
</dbReference>
<dbReference type="InterPro" id="IPR037151">
    <property type="entry name" value="AlkB-like_sf"/>
</dbReference>
<dbReference type="GO" id="GO:0032451">
    <property type="term" value="F:demethylase activity"/>
    <property type="evidence" value="ECO:0007669"/>
    <property type="project" value="TreeGrafter"/>
</dbReference>
<dbReference type="Pfam" id="PF13532">
    <property type="entry name" value="2OG-FeII_Oxy_2"/>
    <property type="match status" value="1"/>
</dbReference>